<dbReference type="SUPFAM" id="SSF53383">
    <property type="entry name" value="PLP-dependent transferases"/>
    <property type="match status" value="1"/>
</dbReference>
<feature type="domain" description="HTH gntR-type" evidence="6">
    <location>
        <begin position="26"/>
        <end position="94"/>
    </location>
</feature>
<dbReference type="SMART" id="SM00345">
    <property type="entry name" value="HTH_GNTR"/>
    <property type="match status" value="1"/>
</dbReference>
<evidence type="ECO:0000256" key="1">
    <source>
        <dbReference type="ARBA" id="ARBA00005384"/>
    </source>
</evidence>
<dbReference type="GO" id="GO:0003677">
    <property type="term" value="F:DNA binding"/>
    <property type="evidence" value="ECO:0007669"/>
    <property type="project" value="UniProtKB-KW"/>
</dbReference>
<dbReference type="PANTHER" id="PTHR46577">
    <property type="entry name" value="HTH-TYPE TRANSCRIPTIONAL REGULATORY PROTEIN GABR"/>
    <property type="match status" value="1"/>
</dbReference>
<dbReference type="InterPro" id="IPR000524">
    <property type="entry name" value="Tscrpt_reg_HTH_GntR"/>
</dbReference>
<dbReference type="InterPro" id="IPR015421">
    <property type="entry name" value="PyrdxlP-dep_Trfase_major"/>
</dbReference>
<keyword evidence="8" id="KW-1185">Reference proteome</keyword>
<dbReference type="PROSITE" id="PS50949">
    <property type="entry name" value="HTH_GNTR"/>
    <property type="match status" value="1"/>
</dbReference>
<evidence type="ECO:0000256" key="2">
    <source>
        <dbReference type="ARBA" id="ARBA00022898"/>
    </source>
</evidence>
<evidence type="ECO:0000256" key="5">
    <source>
        <dbReference type="ARBA" id="ARBA00023163"/>
    </source>
</evidence>
<dbReference type="Gene3D" id="3.40.640.10">
    <property type="entry name" value="Type I PLP-dependent aspartate aminotransferase-like (Major domain)"/>
    <property type="match status" value="1"/>
</dbReference>
<proteinExistence type="inferred from homology"/>
<evidence type="ECO:0000313" key="7">
    <source>
        <dbReference type="EMBL" id="RIX27962.1"/>
    </source>
</evidence>
<dbReference type="InterPro" id="IPR051446">
    <property type="entry name" value="HTH_trans_reg/aminotransferase"/>
</dbReference>
<dbReference type="Pfam" id="PF00155">
    <property type="entry name" value="Aminotran_1_2"/>
    <property type="match status" value="1"/>
</dbReference>
<dbReference type="Pfam" id="PF00392">
    <property type="entry name" value="GntR"/>
    <property type="match status" value="1"/>
</dbReference>
<keyword evidence="4" id="KW-0238">DNA-binding</keyword>
<dbReference type="InterPro" id="IPR036390">
    <property type="entry name" value="WH_DNA-bd_sf"/>
</dbReference>
<protein>
    <submittedName>
        <fullName evidence="7">PLP-dependent aminotransferase family protein</fullName>
    </submittedName>
</protein>
<comment type="caution">
    <text evidence="7">The sequence shown here is derived from an EMBL/GenBank/DDBJ whole genome shotgun (WGS) entry which is preliminary data.</text>
</comment>
<dbReference type="Gene3D" id="1.10.10.10">
    <property type="entry name" value="Winged helix-like DNA-binding domain superfamily/Winged helix DNA-binding domain"/>
    <property type="match status" value="1"/>
</dbReference>
<dbReference type="InterPro" id="IPR036388">
    <property type="entry name" value="WH-like_DNA-bd_sf"/>
</dbReference>
<keyword evidence="5" id="KW-0804">Transcription</keyword>
<keyword evidence="7" id="KW-0032">Aminotransferase</keyword>
<sequence length="478" mass="49675">MVGMTPPPGPSAPQLARLLTGWRSDGTSARALAERIGVLLEDGRLSAGRRLPAERVLAAELGVSRTTVTAAYGLLRDRGRLVSLQGSGSALALGAAPGDPGGGAPAVADLSKAIPPAWPALPEYVAVAAARLPEVLDAATLDYAGLTELREGLAARYTDRGLPTGPDHVLVTNGAQHGIGLVLHALLHRADRVVVDVPSYPHALDAFRAAGARTVPLAMPDARPDVAEWERVLARTRPEFAYLMPDFHNPTGSSLDEEERRRILRAAGAAGTVLIVDETSAELAIDPAAPHPPFAALAVGTGARVVTVGSVNKTVWHGLRIGWVRADPRTVAAIAAARPARDLGTPVLDQLVVAALLPDVQRVLADRAVQLRATRAAVLDRLRADLPDWRVPVPSGGLSIWAGLPEARSSLLVPAAAAVGVRIVAGPRFGVDGAFERNLRIPIGGAPAATAAAVGLLAEAWRRTAAGLHVPEAFAPVL</sequence>
<dbReference type="InterPro" id="IPR004839">
    <property type="entry name" value="Aminotransferase_I/II_large"/>
</dbReference>
<gene>
    <name evidence="7" type="ORF">D1781_10620</name>
</gene>
<evidence type="ECO:0000256" key="4">
    <source>
        <dbReference type="ARBA" id="ARBA00023125"/>
    </source>
</evidence>
<name>A0A3A1TUQ6_9MICO</name>
<keyword evidence="7" id="KW-0808">Transferase</keyword>
<dbReference type="GO" id="GO:0008483">
    <property type="term" value="F:transaminase activity"/>
    <property type="evidence" value="ECO:0007669"/>
    <property type="project" value="UniProtKB-KW"/>
</dbReference>
<accession>A0A3A1TUQ6</accession>
<dbReference type="AlphaFoldDB" id="A0A3A1TUQ6"/>
<dbReference type="GO" id="GO:0030170">
    <property type="term" value="F:pyridoxal phosphate binding"/>
    <property type="evidence" value="ECO:0007669"/>
    <property type="project" value="InterPro"/>
</dbReference>
<dbReference type="CDD" id="cd00609">
    <property type="entry name" value="AAT_like"/>
    <property type="match status" value="1"/>
</dbReference>
<dbReference type="CDD" id="cd07377">
    <property type="entry name" value="WHTH_GntR"/>
    <property type="match status" value="1"/>
</dbReference>
<dbReference type="EMBL" id="QXTG01000002">
    <property type="protein sequence ID" value="RIX27962.1"/>
    <property type="molecule type" value="Genomic_DNA"/>
</dbReference>
<organism evidence="7 8">
    <name type="scientific">Amnibacterium setariae</name>
    <dbReference type="NCBI Taxonomy" id="2306585"/>
    <lineage>
        <taxon>Bacteria</taxon>
        <taxon>Bacillati</taxon>
        <taxon>Actinomycetota</taxon>
        <taxon>Actinomycetes</taxon>
        <taxon>Micrococcales</taxon>
        <taxon>Microbacteriaceae</taxon>
        <taxon>Amnibacterium</taxon>
    </lineage>
</organism>
<reference evidence="8" key="1">
    <citation type="submission" date="2018-09" db="EMBL/GenBank/DDBJ databases">
        <authorList>
            <person name="Kim I."/>
        </authorList>
    </citation>
    <scope>NUCLEOTIDE SEQUENCE [LARGE SCALE GENOMIC DNA]</scope>
    <source>
        <strain evidence="8">DD4a</strain>
    </source>
</reference>
<comment type="similarity">
    <text evidence="1">In the C-terminal section; belongs to the class-I pyridoxal-phosphate-dependent aminotransferase family.</text>
</comment>
<dbReference type="GO" id="GO:0003700">
    <property type="term" value="F:DNA-binding transcription factor activity"/>
    <property type="evidence" value="ECO:0007669"/>
    <property type="project" value="InterPro"/>
</dbReference>
<dbReference type="PANTHER" id="PTHR46577:SF1">
    <property type="entry name" value="HTH-TYPE TRANSCRIPTIONAL REGULATORY PROTEIN GABR"/>
    <property type="match status" value="1"/>
</dbReference>
<keyword evidence="2" id="KW-0663">Pyridoxal phosphate</keyword>
<evidence type="ECO:0000256" key="3">
    <source>
        <dbReference type="ARBA" id="ARBA00023015"/>
    </source>
</evidence>
<keyword evidence="3" id="KW-0805">Transcription regulation</keyword>
<dbReference type="InterPro" id="IPR015424">
    <property type="entry name" value="PyrdxlP-dep_Trfase"/>
</dbReference>
<dbReference type="PRINTS" id="PR00035">
    <property type="entry name" value="HTHGNTR"/>
</dbReference>
<evidence type="ECO:0000259" key="6">
    <source>
        <dbReference type="PROSITE" id="PS50949"/>
    </source>
</evidence>
<dbReference type="SUPFAM" id="SSF46785">
    <property type="entry name" value="Winged helix' DNA-binding domain"/>
    <property type="match status" value="1"/>
</dbReference>
<evidence type="ECO:0000313" key="8">
    <source>
        <dbReference type="Proteomes" id="UP000265742"/>
    </source>
</evidence>
<dbReference type="Proteomes" id="UP000265742">
    <property type="component" value="Unassembled WGS sequence"/>
</dbReference>